<sequence length="69" mass="7425">MAKTCRTLDGDKLYTICHNAYGHLKGSVEAVLEANPGLAAEPEPYRSGLLIVLPDLALASDEQAVQLWS</sequence>
<evidence type="ECO:0000313" key="1">
    <source>
        <dbReference type="EMBL" id="OZY39234.1"/>
    </source>
</evidence>
<organism evidence="1 2">
    <name type="scientific">Pseudomonas fragi</name>
    <dbReference type="NCBI Taxonomy" id="296"/>
    <lineage>
        <taxon>Bacteria</taxon>
        <taxon>Pseudomonadati</taxon>
        <taxon>Pseudomonadota</taxon>
        <taxon>Gammaproteobacteria</taxon>
        <taxon>Pseudomonadales</taxon>
        <taxon>Pseudomonadaceae</taxon>
        <taxon>Pseudomonas</taxon>
    </lineage>
</organism>
<dbReference type="InterPro" id="IPR008861">
    <property type="entry name" value="GpX-like"/>
</dbReference>
<dbReference type="Pfam" id="PF05489">
    <property type="entry name" value="Phage_tail_X"/>
    <property type="match status" value="1"/>
</dbReference>
<gene>
    <name evidence="1" type="ORF">CJF43_24150</name>
</gene>
<dbReference type="EMBL" id="NQKL01000035">
    <property type="protein sequence ID" value="OZY39234.1"/>
    <property type="molecule type" value="Genomic_DNA"/>
</dbReference>
<reference evidence="1 2" key="1">
    <citation type="submission" date="2017-08" db="EMBL/GenBank/DDBJ databases">
        <title>Genomic and metabolic characterisation of spoilage-associated Pseudomonas species.</title>
        <authorList>
            <person name="Stanborough T."/>
            <person name="Fegan N."/>
            <person name="Powell S.M."/>
            <person name="Singh T."/>
            <person name="Tamplin M.L."/>
            <person name="Chandry P.S."/>
        </authorList>
    </citation>
    <scope>NUCLEOTIDE SEQUENCE [LARGE SCALE GENOMIC DNA]</scope>
    <source>
        <strain evidence="1 2">F1820</strain>
    </source>
</reference>
<dbReference type="Proteomes" id="UP000216113">
    <property type="component" value="Unassembled WGS sequence"/>
</dbReference>
<accession>A0A266LMJ7</accession>
<dbReference type="AlphaFoldDB" id="A0A266LMJ7"/>
<evidence type="ECO:0000313" key="2">
    <source>
        <dbReference type="Proteomes" id="UP000216113"/>
    </source>
</evidence>
<proteinExistence type="predicted"/>
<name>A0A266LMJ7_PSEFR</name>
<protein>
    <submittedName>
        <fullName evidence="1">Phage tail protein</fullName>
    </submittedName>
</protein>
<dbReference type="RefSeq" id="WP_095031295.1">
    <property type="nucleotide sequence ID" value="NZ_NQKL01000035.1"/>
</dbReference>
<comment type="caution">
    <text evidence="1">The sequence shown here is derived from an EMBL/GenBank/DDBJ whole genome shotgun (WGS) entry which is preliminary data.</text>
</comment>